<evidence type="ECO:0000313" key="2">
    <source>
        <dbReference type="Proteomes" id="UP000824281"/>
    </source>
</evidence>
<dbReference type="SUPFAM" id="SSF46785">
    <property type="entry name" value="Winged helix' DNA-binding domain"/>
    <property type="match status" value="1"/>
</dbReference>
<dbReference type="EMBL" id="CP081295">
    <property type="protein sequence ID" value="QZD90451.1"/>
    <property type="molecule type" value="Genomic_DNA"/>
</dbReference>
<name>A0ABX8ZP03_9SPHN</name>
<accession>A0ABX8ZP03</accession>
<reference evidence="1 2" key="1">
    <citation type="submission" date="2021-08" db="EMBL/GenBank/DDBJ databases">
        <title>Comparative Genomics Analysis of the Genus Qipengyuania Reveals Extensive Genetic Diversity and Metabolic Versatility, Including the Description of Fifteen Novel Species.</title>
        <authorList>
            <person name="Liu Y."/>
        </authorList>
    </citation>
    <scope>NUCLEOTIDE SEQUENCE [LARGE SCALE GENOMIC DNA]</scope>
    <source>
        <strain evidence="1 2">1NDH13</strain>
    </source>
</reference>
<proteinExistence type="predicted"/>
<dbReference type="Gene3D" id="1.10.10.10">
    <property type="entry name" value="Winged helix-like DNA-binding domain superfamily/Winged helix DNA-binding domain"/>
    <property type="match status" value="1"/>
</dbReference>
<dbReference type="RefSeq" id="WP_221425920.1">
    <property type="nucleotide sequence ID" value="NZ_CP081295.1"/>
</dbReference>
<gene>
    <name evidence="1" type="ORF">K3148_03400</name>
</gene>
<dbReference type="InterPro" id="IPR021660">
    <property type="entry name" value="DUF3253"/>
</dbReference>
<sequence length="80" mass="8825">MTPEESAVLHRLAQRAPGATLCPSEAARGLAGDSGDWRARMDDVHRAVDGLLEEGRITLSWKGLPMERRNGPYRIAKARE</sequence>
<organism evidence="1 2">
    <name type="scientific">Qipengyuania aurantiaca</name>
    <dbReference type="NCBI Taxonomy" id="2867233"/>
    <lineage>
        <taxon>Bacteria</taxon>
        <taxon>Pseudomonadati</taxon>
        <taxon>Pseudomonadota</taxon>
        <taxon>Alphaproteobacteria</taxon>
        <taxon>Sphingomonadales</taxon>
        <taxon>Erythrobacteraceae</taxon>
        <taxon>Qipengyuania</taxon>
    </lineage>
</organism>
<dbReference type="InterPro" id="IPR036390">
    <property type="entry name" value="WH_DNA-bd_sf"/>
</dbReference>
<dbReference type="Pfam" id="PF11625">
    <property type="entry name" value="DUF3253"/>
    <property type="match status" value="1"/>
</dbReference>
<dbReference type="InterPro" id="IPR036388">
    <property type="entry name" value="WH-like_DNA-bd_sf"/>
</dbReference>
<dbReference type="Proteomes" id="UP000824281">
    <property type="component" value="Chromosome"/>
</dbReference>
<evidence type="ECO:0000313" key="1">
    <source>
        <dbReference type="EMBL" id="QZD90451.1"/>
    </source>
</evidence>
<protein>
    <submittedName>
        <fullName evidence="1">DUF3253 domain-containing protein</fullName>
    </submittedName>
</protein>
<keyword evidence="2" id="KW-1185">Reference proteome</keyword>